<feature type="transmembrane region" description="Helical" evidence="1">
    <location>
        <begin position="12"/>
        <end position="30"/>
    </location>
</feature>
<gene>
    <name evidence="2" type="ordered locus">Clim_0276</name>
</gene>
<protein>
    <submittedName>
        <fullName evidence="2">Uncharacterized protein</fullName>
    </submittedName>
</protein>
<name>B3EEY7_CHLL2</name>
<reference evidence="2 3" key="1">
    <citation type="submission" date="2008-05" db="EMBL/GenBank/DDBJ databases">
        <title>Complete sequence of Chlorobium limicola DSM 245.</title>
        <authorList>
            <consortium name="US DOE Joint Genome Institute"/>
            <person name="Lucas S."/>
            <person name="Copeland A."/>
            <person name="Lapidus A."/>
            <person name="Glavina del Rio T."/>
            <person name="Dalin E."/>
            <person name="Tice H."/>
            <person name="Bruce D."/>
            <person name="Goodwin L."/>
            <person name="Pitluck S."/>
            <person name="Schmutz J."/>
            <person name="Larimer F."/>
            <person name="Land M."/>
            <person name="Hauser L."/>
            <person name="Kyrpides N."/>
            <person name="Ovchinnikova G."/>
            <person name="Zhao F."/>
            <person name="Li T."/>
            <person name="Liu Z."/>
            <person name="Overmann J."/>
            <person name="Bryant D.A."/>
            <person name="Richardson P."/>
        </authorList>
    </citation>
    <scope>NUCLEOTIDE SEQUENCE [LARGE SCALE GENOMIC DNA]</scope>
    <source>
        <strain evidence="3">DSM 245 / NBRC 103803 / 6330</strain>
    </source>
</reference>
<dbReference type="AlphaFoldDB" id="B3EEY7"/>
<accession>B3EEY7</accession>
<evidence type="ECO:0000256" key="1">
    <source>
        <dbReference type="SAM" id="Phobius"/>
    </source>
</evidence>
<keyword evidence="1" id="KW-0812">Transmembrane</keyword>
<dbReference type="Proteomes" id="UP000008841">
    <property type="component" value="Chromosome"/>
</dbReference>
<evidence type="ECO:0000313" key="3">
    <source>
        <dbReference type="Proteomes" id="UP000008841"/>
    </source>
</evidence>
<dbReference type="EMBL" id="CP001097">
    <property type="protein sequence ID" value="ACD89370.1"/>
    <property type="molecule type" value="Genomic_DNA"/>
</dbReference>
<sequence length="57" mass="6658">MVISRKSVHRKQLLHQTIFSEIILIFYIVIGKISEAATDILEVLVYYLANKERLINL</sequence>
<dbReference type="HOGENOM" id="CLU_2988240_0_0_10"/>
<proteinExistence type="predicted"/>
<evidence type="ECO:0000313" key="2">
    <source>
        <dbReference type="EMBL" id="ACD89370.1"/>
    </source>
</evidence>
<keyword evidence="1" id="KW-1133">Transmembrane helix</keyword>
<organism evidence="2 3">
    <name type="scientific">Chlorobium limicola (strain DSM 245 / NBRC 103803 / 6330)</name>
    <dbReference type="NCBI Taxonomy" id="290315"/>
    <lineage>
        <taxon>Bacteria</taxon>
        <taxon>Pseudomonadati</taxon>
        <taxon>Chlorobiota</taxon>
        <taxon>Chlorobiia</taxon>
        <taxon>Chlorobiales</taxon>
        <taxon>Chlorobiaceae</taxon>
        <taxon>Chlorobium/Pelodictyon group</taxon>
        <taxon>Chlorobium</taxon>
    </lineage>
</organism>
<keyword evidence="1" id="KW-0472">Membrane</keyword>
<dbReference type="KEGG" id="cli:Clim_0276"/>